<reference evidence="3 4" key="1">
    <citation type="submission" date="2013-12" db="EMBL/GenBank/DDBJ databases">
        <title>The Genome Sequence of Candida albicans P78048.</title>
        <authorList>
            <consortium name="The Broad Institute Genome Sequencing Platform"/>
            <consortium name="The Broad Institute Genome Sequencing Center for Infectious Disease"/>
            <person name="Cuomo C."/>
            <person name="Bennett R."/>
            <person name="Hirakawa M."/>
            <person name="Noverr M."/>
            <person name="Mitchell A."/>
            <person name="Young S.K."/>
            <person name="Zeng Q."/>
            <person name="Gargeya S."/>
            <person name="Fitzgerald M."/>
            <person name="Abouelleil A."/>
            <person name="Alvarado L."/>
            <person name="Berlin A.M."/>
            <person name="Chapman S.B."/>
            <person name="Dewar J."/>
            <person name="Goldberg J."/>
            <person name="Griggs A."/>
            <person name="Gujja S."/>
            <person name="Hansen M."/>
            <person name="Howarth C."/>
            <person name="Imamovic A."/>
            <person name="Larimer J."/>
            <person name="McCowan C."/>
            <person name="Murphy C."/>
            <person name="Pearson M."/>
            <person name="Priest M."/>
            <person name="Roberts A."/>
            <person name="Saif S."/>
            <person name="Shea T."/>
            <person name="Sykes S."/>
            <person name="Wortman J."/>
            <person name="Nusbaum C."/>
            <person name="Birren B."/>
        </authorList>
    </citation>
    <scope>NUCLEOTIDE SEQUENCE [LARGE SCALE GENOMIC DNA]</scope>
    <source>
        <strain evidence="3 4">P78048</strain>
    </source>
</reference>
<evidence type="ECO:0008006" key="5">
    <source>
        <dbReference type="Google" id="ProtNLM"/>
    </source>
</evidence>
<feature type="compositionally biased region" description="Low complexity" evidence="2">
    <location>
        <begin position="79"/>
        <end position="95"/>
    </location>
</feature>
<comment type="caution">
    <text evidence="3">The sequence shown here is derived from an EMBL/GenBank/DDBJ whole genome shotgun (WGS) entry which is preliminary data.</text>
</comment>
<evidence type="ECO:0000313" key="4">
    <source>
        <dbReference type="Proteomes" id="UP000030161"/>
    </source>
</evidence>
<proteinExistence type="predicted"/>
<dbReference type="InterPro" id="IPR018860">
    <property type="entry name" value="APC_suCDC26"/>
</dbReference>
<keyword evidence="1" id="KW-0833">Ubl conjugation pathway</keyword>
<dbReference type="Pfam" id="PF10471">
    <property type="entry name" value="ANAPC_CDC26"/>
    <property type="match status" value="1"/>
</dbReference>
<evidence type="ECO:0000256" key="2">
    <source>
        <dbReference type="SAM" id="MobiDB-lite"/>
    </source>
</evidence>
<evidence type="ECO:0000313" key="3">
    <source>
        <dbReference type="EMBL" id="KGR07448.1"/>
    </source>
</evidence>
<organism evidence="3 4">
    <name type="scientific">Candida albicans P78048</name>
    <dbReference type="NCBI Taxonomy" id="1094989"/>
    <lineage>
        <taxon>Eukaryota</taxon>
        <taxon>Fungi</taxon>
        <taxon>Dikarya</taxon>
        <taxon>Ascomycota</taxon>
        <taxon>Saccharomycotina</taxon>
        <taxon>Pichiomycetes</taxon>
        <taxon>Debaryomycetaceae</taxon>
        <taxon>Candida/Lodderomyces clade</taxon>
        <taxon>Candida</taxon>
    </lineage>
</organism>
<name>A0AB34PMW1_CANAX</name>
<protein>
    <recommendedName>
        <fullName evidence="5">Anaphase-promoting complex subunit CDC26</fullName>
    </recommendedName>
</protein>
<feature type="compositionally biased region" description="Polar residues" evidence="2">
    <location>
        <begin position="45"/>
        <end position="65"/>
    </location>
</feature>
<evidence type="ECO:0000256" key="1">
    <source>
        <dbReference type="ARBA" id="ARBA00022786"/>
    </source>
</evidence>
<dbReference type="GO" id="GO:0031145">
    <property type="term" value="P:anaphase-promoting complex-dependent catabolic process"/>
    <property type="evidence" value="ECO:0007669"/>
    <property type="project" value="InterPro"/>
</dbReference>
<sequence>MLRREATTIRLSPEDILEYDDSVAQQQKQKQELQQGQEQSIPQQNPSDFSPPNILQEQINNSSHSIIPDFKEESGSIYQRSRVSQQQQQQQSQSQSHHHQQQSRDERIGIQRNHG</sequence>
<gene>
    <name evidence="3" type="ORF">MG3_04725</name>
</gene>
<dbReference type="EMBL" id="AJIX01000033">
    <property type="protein sequence ID" value="KGR07448.1"/>
    <property type="molecule type" value="Genomic_DNA"/>
</dbReference>
<feature type="region of interest" description="Disordered" evidence="2">
    <location>
        <begin position="1"/>
        <end position="115"/>
    </location>
</feature>
<dbReference type="GO" id="GO:0005680">
    <property type="term" value="C:anaphase-promoting complex"/>
    <property type="evidence" value="ECO:0007669"/>
    <property type="project" value="InterPro"/>
</dbReference>
<dbReference type="AlphaFoldDB" id="A0AB34PMW1"/>
<dbReference type="Proteomes" id="UP000030161">
    <property type="component" value="Unassembled WGS sequence"/>
</dbReference>
<feature type="compositionally biased region" description="Low complexity" evidence="2">
    <location>
        <begin position="25"/>
        <end position="44"/>
    </location>
</feature>
<accession>A0AB34PMW1</accession>